<dbReference type="AlphaFoldDB" id="A0A7S3QAA2"/>
<evidence type="ECO:0000313" key="1">
    <source>
        <dbReference type="EMBL" id="CAE0471097.1"/>
    </source>
</evidence>
<protein>
    <submittedName>
        <fullName evidence="1">Uncharacterized protein</fullName>
    </submittedName>
</protein>
<accession>A0A7S3QAA2</accession>
<dbReference type="EMBL" id="HBIO01020710">
    <property type="protein sequence ID" value="CAE0471097.1"/>
    <property type="molecule type" value="Transcribed_RNA"/>
</dbReference>
<gene>
    <name evidence="1" type="ORF">CDEB00056_LOCUS15950</name>
</gene>
<proteinExistence type="predicted"/>
<sequence length="110" mass="11682">MTNTSATAISLVSFAAISASESLGLAASALASFSAFLFKYASCSICLMYLSSSTFSCGERHCTKLASVLLCQHISNFTRQNRNKSLIVACLSHGRSTSHRPSLLQSLPSL</sequence>
<reference evidence="1" key="1">
    <citation type="submission" date="2021-01" db="EMBL/GenBank/DDBJ databases">
        <authorList>
            <person name="Corre E."/>
            <person name="Pelletier E."/>
            <person name="Niang G."/>
            <person name="Scheremetjew M."/>
            <person name="Finn R."/>
            <person name="Kale V."/>
            <person name="Holt S."/>
            <person name="Cochrane G."/>
            <person name="Meng A."/>
            <person name="Brown T."/>
            <person name="Cohen L."/>
        </authorList>
    </citation>
    <scope>NUCLEOTIDE SEQUENCE</scope>
    <source>
        <strain evidence="1">MM31A-1</strain>
    </source>
</reference>
<organism evidence="1">
    <name type="scientific">Chaetoceros debilis</name>
    <dbReference type="NCBI Taxonomy" id="122233"/>
    <lineage>
        <taxon>Eukaryota</taxon>
        <taxon>Sar</taxon>
        <taxon>Stramenopiles</taxon>
        <taxon>Ochrophyta</taxon>
        <taxon>Bacillariophyta</taxon>
        <taxon>Coscinodiscophyceae</taxon>
        <taxon>Chaetocerotophycidae</taxon>
        <taxon>Chaetocerotales</taxon>
        <taxon>Chaetocerotaceae</taxon>
        <taxon>Chaetoceros</taxon>
    </lineage>
</organism>
<name>A0A7S3QAA2_9STRA</name>